<dbReference type="SMART" id="SM00066">
    <property type="entry name" value="GAL4"/>
    <property type="match status" value="1"/>
</dbReference>
<gene>
    <name evidence="3" type="ORF">D6C83_07581</name>
</gene>
<evidence type="ECO:0000259" key="2">
    <source>
        <dbReference type="PROSITE" id="PS50048"/>
    </source>
</evidence>
<accession>A0A4T0B3G6</accession>
<evidence type="ECO:0000256" key="1">
    <source>
        <dbReference type="ARBA" id="ARBA00023242"/>
    </source>
</evidence>
<dbReference type="InterPro" id="IPR001138">
    <property type="entry name" value="Zn2Cys6_DnaBD"/>
</dbReference>
<dbReference type="PANTHER" id="PTHR47655:SF2">
    <property type="entry name" value="QUINIC ACID UTILIZATION ACTIVATOR"/>
    <property type="match status" value="1"/>
</dbReference>
<dbReference type="InterPro" id="IPR052783">
    <property type="entry name" value="Metabolic/Drug-Res_Regulator"/>
</dbReference>
<dbReference type="EMBL" id="QZBU01003299">
    <property type="protein sequence ID" value="TIA27903.1"/>
    <property type="molecule type" value="Genomic_DNA"/>
</dbReference>
<comment type="caution">
    <text evidence="3">The sequence shown here is derived from an EMBL/GenBank/DDBJ whole genome shotgun (WGS) entry which is preliminary data.</text>
</comment>
<dbReference type="Proteomes" id="UP000304947">
    <property type="component" value="Unassembled WGS sequence"/>
</dbReference>
<dbReference type="Gene3D" id="4.10.240.10">
    <property type="entry name" value="Zn(2)-C6 fungal-type DNA-binding domain"/>
    <property type="match status" value="1"/>
</dbReference>
<feature type="domain" description="Zn(2)-C6 fungal-type" evidence="2">
    <location>
        <begin position="18"/>
        <end position="48"/>
    </location>
</feature>
<evidence type="ECO:0000313" key="3">
    <source>
        <dbReference type="EMBL" id="TIA27903.1"/>
    </source>
</evidence>
<dbReference type="InterPro" id="IPR036864">
    <property type="entry name" value="Zn2-C6_fun-type_DNA-bd_sf"/>
</dbReference>
<dbReference type="GO" id="GO:0045944">
    <property type="term" value="P:positive regulation of transcription by RNA polymerase II"/>
    <property type="evidence" value="ECO:0007669"/>
    <property type="project" value="TreeGrafter"/>
</dbReference>
<dbReference type="AlphaFoldDB" id="A0A4T0B3G6"/>
<protein>
    <recommendedName>
        <fullName evidence="2">Zn(2)-C6 fungal-type domain-containing protein</fullName>
    </recommendedName>
</protein>
<dbReference type="PROSITE" id="PS00463">
    <property type="entry name" value="ZN2_CY6_FUNGAL_1"/>
    <property type="match status" value="1"/>
</dbReference>
<evidence type="ECO:0000313" key="4">
    <source>
        <dbReference type="Proteomes" id="UP000304947"/>
    </source>
</evidence>
<reference evidence="3 4" key="1">
    <citation type="submission" date="2018-10" db="EMBL/GenBank/DDBJ databases">
        <title>Fifty Aureobasidium pullulans genomes reveal a recombining polyextremotolerant generalist.</title>
        <authorList>
            <person name="Gostincar C."/>
            <person name="Turk M."/>
            <person name="Zajc J."/>
            <person name="Gunde-Cimerman N."/>
        </authorList>
    </citation>
    <scope>NUCLEOTIDE SEQUENCE [LARGE SCALE GENOMIC DNA]</scope>
    <source>
        <strain evidence="3 4">EXF-3380</strain>
    </source>
</reference>
<dbReference type="CDD" id="cd00067">
    <property type="entry name" value="GAL4"/>
    <property type="match status" value="1"/>
</dbReference>
<dbReference type="SUPFAM" id="SSF57701">
    <property type="entry name" value="Zn2/Cys6 DNA-binding domain"/>
    <property type="match status" value="1"/>
</dbReference>
<organism evidence="3 4">
    <name type="scientific">Aureobasidium pullulans</name>
    <name type="common">Black yeast</name>
    <name type="synonym">Pullularia pullulans</name>
    <dbReference type="NCBI Taxonomy" id="5580"/>
    <lineage>
        <taxon>Eukaryota</taxon>
        <taxon>Fungi</taxon>
        <taxon>Dikarya</taxon>
        <taxon>Ascomycota</taxon>
        <taxon>Pezizomycotina</taxon>
        <taxon>Dothideomycetes</taxon>
        <taxon>Dothideomycetidae</taxon>
        <taxon>Dothideales</taxon>
        <taxon>Saccotheciaceae</taxon>
        <taxon>Aureobasidium</taxon>
    </lineage>
</organism>
<dbReference type="PROSITE" id="PS50048">
    <property type="entry name" value="ZN2_CY6_FUNGAL_2"/>
    <property type="match status" value="1"/>
</dbReference>
<proteinExistence type="predicted"/>
<dbReference type="PANTHER" id="PTHR47655">
    <property type="entry name" value="QUINIC ACID UTILIZATION ACTIVATOR"/>
    <property type="match status" value="1"/>
</dbReference>
<dbReference type="GO" id="GO:0008270">
    <property type="term" value="F:zinc ion binding"/>
    <property type="evidence" value="ECO:0007669"/>
    <property type="project" value="InterPro"/>
</dbReference>
<keyword evidence="1" id="KW-0539">Nucleus</keyword>
<name>A0A4T0B3G6_AURPU</name>
<dbReference type="GO" id="GO:0000981">
    <property type="term" value="F:DNA-binding transcription factor activity, RNA polymerase II-specific"/>
    <property type="evidence" value="ECO:0007669"/>
    <property type="project" value="InterPro"/>
</dbReference>
<sequence length="208" mass="22371">MSQAAVDIPRKRQRVTQACHRCRSKKYKCNSVRPACSTCIASNSECSYGTAVKRRGLQSGYVRAIEILWGLVFKRIAGSQDGVNKLLVELSVVINQTPADSNGNDNADDLLKYWRSSGVPSAIESLLDGEVINSPRLQTAVPSGISSSLASTTVNPFSRHNTVSSITTTTPGIITATDVTNGGGGFRFNVLIGNTNLKTPKAWRKLTV</sequence>
<dbReference type="Pfam" id="PF00172">
    <property type="entry name" value="Zn_clus"/>
    <property type="match status" value="1"/>
</dbReference>